<protein>
    <submittedName>
        <fullName evidence="2">Uncharacterized protein</fullName>
    </submittedName>
</protein>
<dbReference type="AlphaFoldDB" id="A0AAD6LLX9"/>
<accession>A0AAD6LLX9</accession>
<feature type="compositionally biased region" description="Basic residues" evidence="1">
    <location>
        <begin position="25"/>
        <end position="34"/>
    </location>
</feature>
<feature type="region of interest" description="Disordered" evidence="1">
    <location>
        <begin position="22"/>
        <end position="89"/>
    </location>
</feature>
<evidence type="ECO:0000256" key="1">
    <source>
        <dbReference type="SAM" id="MobiDB-lite"/>
    </source>
</evidence>
<organism evidence="2 3">
    <name type="scientific">Populus alba x Populus x berolinensis</name>
    <dbReference type="NCBI Taxonomy" id="444605"/>
    <lineage>
        <taxon>Eukaryota</taxon>
        <taxon>Viridiplantae</taxon>
        <taxon>Streptophyta</taxon>
        <taxon>Embryophyta</taxon>
        <taxon>Tracheophyta</taxon>
        <taxon>Spermatophyta</taxon>
        <taxon>Magnoliopsida</taxon>
        <taxon>eudicotyledons</taxon>
        <taxon>Gunneridae</taxon>
        <taxon>Pentapetalae</taxon>
        <taxon>rosids</taxon>
        <taxon>fabids</taxon>
        <taxon>Malpighiales</taxon>
        <taxon>Salicaceae</taxon>
        <taxon>Saliceae</taxon>
        <taxon>Populus</taxon>
    </lineage>
</organism>
<dbReference type="EMBL" id="JAQIZT010000015">
    <property type="protein sequence ID" value="KAJ6969573.1"/>
    <property type="molecule type" value="Genomic_DNA"/>
</dbReference>
<comment type="caution">
    <text evidence="2">The sequence shown here is derived from an EMBL/GenBank/DDBJ whole genome shotgun (WGS) entry which is preliminary data.</text>
</comment>
<evidence type="ECO:0000313" key="3">
    <source>
        <dbReference type="Proteomes" id="UP001164929"/>
    </source>
</evidence>
<keyword evidence="3" id="KW-1185">Reference proteome</keyword>
<gene>
    <name evidence="2" type="ORF">NC653_034187</name>
</gene>
<dbReference type="Proteomes" id="UP001164929">
    <property type="component" value="Chromosome 15"/>
</dbReference>
<name>A0AAD6LLX9_9ROSI</name>
<reference evidence="2" key="1">
    <citation type="journal article" date="2023" name="Mol. Ecol. Resour.">
        <title>Chromosome-level genome assembly of a triploid poplar Populus alba 'Berolinensis'.</title>
        <authorList>
            <person name="Chen S."/>
            <person name="Yu Y."/>
            <person name="Wang X."/>
            <person name="Wang S."/>
            <person name="Zhang T."/>
            <person name="Zhou Y."/>
            <person name="He R."/>
            <person name="Meng N."/>
            <person name="Wang Y."/>
            <person name="Liu W."/>
            <person name="Liu Z."/>
            <person name="Liu J."/>
            <person name="Guo Q."/>
            <person name="Huang H."/>
            <person name="Sederoff R.R."/>
            <person name="Wang G."/>
            <person name="Qu G."/>
            <person name="Chen S."/>
        </authorList>
    </citation>
    <scope>NUCLEOTIDE SEQUENCE</scope>
    <source>
        <strain evidence="2">SC-2020</strain>
    </source>
</reference>
<evidence type="ECO:0000313" key="2">
    <source>
        <dbReference type="EMBL" id="KAJ6969573.1"/>
    </source>
</evidence>
<sequence length="114" mass="12550">MYDPSDKDYSFHGFLIVQQHQWRAAQKKAKRKGKSSAGEGEGRAMQGKSRAMVMDWRDGGNAGGRSLSITRERSKGGENPASTKNRGEEATLVNQPIPHHHLSSSSLKVLFANL</sequence>
<proteinExistence type="predicted"/>